<reference evidence="2 3" key="1">
    <citation type="journal article" date="2022" name="Nat. Genet.">
        <title>Improved pea reference genome and pan-genome highlight genomic features and evolutionary characteristics.</title>
        <authorList>
            <person name="Yang T."/>
            <person name="Liu R."/>
            <person name="Luo Y."/>
            <person name="Hu S."/>
            <person name="Wang D."/>
            <person name="Wang C."/>
            <person name="Pandey M.K."/>
            <person name="Ge S."/>
            <person name="Xu Q."/>
            <person name="Li N."/>
            <person name="Li G."/>
            <person name="Huang Y."/>
            <person name="Saxena R.K."/>
            <person name="Ji Y."/>
            <person name="Li M."/>
            <person name="Yan X."/>
            <person name="He Y."/>
            <person name="Liu Y."/>
            <person name="Wang X."/>
            <person name="Xiang C."/>
            <person name="Varshney R.K."/>
            <person name="Ding H."/>
            <person name="Gao S."/>
            <person name="Zong X."/>
        </authorList>
    </citation>
    <scope>NUCLEOTIDE SEQUENCE [LARGE SCALE GENOMIC DNA]</scope>
    <source>
        <strain evidence="2 3">cv. Zhongwan 6</strain>
    </source>
</reference>
<evidence type="ECO:0000313" key="2">
    <source>
        <dbReference type="EMBL" id="KAI5407150.1"/>
    </source>
</evidence>
<dbReference type="Gramene" id="Psat05G0341300-T1">
    <property type="protein sequence ID" value="KAI5407150.1"/>
    <property type="gene ID" value="KIW84_053413"/>
</dbReference>
<gene>
    <name evidence="2" type="ORF">KIW84_053413</name>
</gene>
<accession>A0A9D5AIS0</accession>
<dbReference type="AlphaFoldDB" id="A0A9D5AIS0"/>
<name>A0A9D5AIS0_PEA</name>
<feature type="region of interest" description="Disordered" evidence="1">
    <location>
        <begin position="32"/>
        <end position="59"/>
    </location>
</feature>
<evidence type="ECO:0000313" key="3">
    <source>
        <dbReference type="Proteomes" id="UP001058974"/>
    </source>
</evidence>
<sequence length="286" mass="33170">MGDQPLTRTYLEGITSTFTATLTSLTEQMTNLANQGNNTNNNENHRRDRGGEQVRIPRGGNNHHVVIAENSSCGEEEPFEEEVFSHNNFESANDMEKSETIRGRKSNVCITRRVIVVADEREEEEEREGRVIENDEYVSVKFAEEESDEENLVSRKLVDYLKLSTKPHEKSYTLGWVSKGFPVRVTLACRVPISIEKHYREENPRGKKTSFLMTTQSEKEHDEAIKETEFFYQVVSKWLMSDVNKGNNNFRRSYRDPKEFQGVDQAICLRCEINVRKLKLSMWESM</sequence>
<keyword evidence="3" id="KW-1185">Reference proteome</keyword>
<comment type="caution">
    <text evidence="2">The sequence shown here is derived from an EMBL/GenBank/DDBJ whole genome shotgun (WGS) entry which is preliminary data.</text>
</comment>
<dbReference type="Proteomes" id="UP001058974">
    <property type="component" value="Chromosome 5"/>
</dbReference>
<protein>
    <submittedName>
        <fullName evidence="2">Uncharacterized protein</fullName>
    </submittedName>
</protein>
<organism evidence="2 3">
    <name type="scientific">Pisum sativum</name>
    <name type="common">Garden pea</name>
    <name type="synonym">Lathyrus oleraceus</name>
    <dbReference type="NCBI Taxonomy" id="3888"/>
    <lineage>
        <taxon>Eukaryota</taxon>
        <taxon>Viridiplantae</taxon>
        <taxon>Streptophyta</taxon>
        <taxon>Embryophyta</taxon>
        <taxon>Tracheophyta</taxon>
        <taxon>Spermatophyta</taxon>
        <taxon>Magnoliopsida</taxon>
        <taxon>eudicotyledons</taxon>
        <taxon>Gunneridae</taxon>
        <taxon>Pentapetalae</taxon>
        <taxon>rosids</taxon>
        <taxon>fabids</taxon>
        <taxon>Fabales</taxon>
        <taxon>Fabaceae</taxon>
        <taxon>Papilionoideae</taxon>
        <taxon>50 kb inversion clade</taxon>
        <taxon>NPAAA clade</taxon>
        <taxon>Hologalegina</taxon>
        <taxon>IRL clade</taxon>
        <taxon>Fabeae</taxon>
        <taxon>Lathyrus</taxon>
    </lineage>
</organism>
<dbReference type="EMBL" id="JAMSHJ010000005">
    <property type="protein sequence ID" value="KAI5407150.1"/>
    <property type="molecule type" value="Genomic_DNA"/>
</dbReference>
<proteinExistence type="predicted"/>
<feature type="compositionally biased region" description="Low complexity" evidence="1">
    <location>
        <begin position="32"/>
        <end position="42"/>
    </location>
</feature>
<feature type="compositionally biased region" description="Basic and acidic residues" evidence="1">
    <location>
        <begin position="43"/>
        <end position="52"/>
    </location>
</feature>
<evidence type="ECO:0000256" key="1">
    <source>
        <dbReference type="SAM" id="MobiDB-lite"/>
    </source>
</evidence>